<feature type="transmembrane region" description="Helical" evidence="2">
    <location>
        <begin position="116"/>
        <end position="140"/>
    </location>
</feature>
<keyword evidence="2" id="KW-0812">Transmembrane</keyword>
<keyword evidence="2" id="KW-0472">Membrane</keyword>
<dbReference type="InterPro" id="IPR009571">
    <property type="entry name" value="SUR7/Rim9-like_fungi"/>
</dbReference>
<organism evidence="4">
    <name type="scientific">Vanderwaltozyma polyspora (strain ATCC 22028 / DSM 70294 / BCRC 21397 / CBS 2163 / NBRC 10782 / NRRL Y-8283 / UCD 57-17)</name>
    <name type="common">Kluyveromyces polysporus</name>
    <dbReference type="NCBI Taxonomy" id="436907"/>
    <lineage>
        <taxon>Eukaryota</taxon>
        <taxon>Fungi</taxon>
        <taxon>Dikarya</taxon>
        <taxon>Ascomycota</taxon>
        <taxon>Saccharomycotina</taxon>
        <taxon>Saccharomycetes</taxon>
        <taxon>Saccharomycetales</taxon>
        <taxon>Saccharomycetaceae</taxon>
        <taxon>Vanderwaltozyma</taxon>
    </lineage>
</organism>
<dbReference type="PANTHER" id="PTHR36414:SF3">
    <property type="entry name" value="SUR7 FAMILY PROTEIN FMP45"/>
    <property type="match status" value="1"/>
</dbReference>
<reference evidence="3 4" key="1">
    <citation type="journal article" date="2007" name="Proc. Natl. Acad. Sci. U.S.A.">
        <title>Independent sorting-out of thousands of duplicated gene pairs in two yeast species descended from a whole-genome duplication.</title>
        <authorList>
            <person name="Scannell D.R."/>
            <person name="Frank A.C."/>
            <person name="Conant G.C."/>
            <person name="Byrne K.P."/>
            <person name="Woolfit M."/>
            <person name="Wolfe K.H."/>
        </authorList>
    </citation>
    <scope>NUCLEOTIDE SEQUENCE [LARGE SCALE GENOMIC DNA]</scope>
    <source>
        <strain evidence="4">ATCC 22028 / DSM 70294 / BCRC 21397 / CBS 2163 / NBRC 10782 / NRRL Y-8283 / UCD 57-17</strain>
    </source>
</reference>
<dbReference type="KEGG" id="vpo:Kpol_1054p26"/>
<dbReference type="AlphaFoldDB" id="A7TIB3"/>
<dbReference type="InParanoid" id="A7TIB3"/>
<proteinExistence type="predicted"/>
<evidence type="ECO:0000313" key="3">
    <source>
        <dbReference type="EMBL" id="EDO17979.1"/>
    </source>
</evidence>
<dbReference type="eggNOG" id="ENOG502RKFF">
    <property type="taxonomic scope" value="Eukaryota"/>
</dbReference>
<dbReference type="GO" id="GO:0045121">
    <property type="term" value="C:membrane raft"/>
    <property type="evidence" value="ECO:0007669"/>
    <property type="project" value="TreeGrafter"/>
</dbReference>
<dbReference type="RefSeq" id="XP_001645837.1">
    <property type="nucleotide sequence ID" value="XM_001645787.1"/>
</dbReference>
<evidence type="ECO:0000256" key="1">
    <source>
        <dbReference type="SAM" id="MobiDB-lite"/>
    </source>
</evidence>
<dbReference type="PhylomeDB" id="A7TIB3"/>
<accession>A7TIB3</accession>
<dbReference type="GeneID" id="5546243"/>
<dbReference type="Proteomes" id="UP000000267">
    <property type="component" value="Unassembled WGS sequence"/>
</dbReference>
<dbReference type="GO" id="GO:0032185">
    <property type="term" value="P:septin cytoskeleton organization"/>
    <property type="evidence" value="ECO:0007669"/>
    <property type="project" value="TreeGrafter"/>
</dbReference>
<feature type="region of interest" description="Disordered" evidence="1">
    <location>
        <begin position="246"/>
        <end position="293"/>
    </location>
</feature>
<sequence>MGKKMIFKKFVHLLTFFFLLGAGLLTFIVVLSGARSTGTLTRFYWLEADTSGFNSAPNTTRWYNYEFCGWDGHRTSNCSSKGAAKPFSPKDNFGPSDNMPRTFLDNRNAYYYLSRIGWSFLLVSLFFIVTAIIPQIINIFKVIPGIAIWSTVSCWFAMFFMTLTSCLYTGCYVKARQAFNRRDRRAKLGAKNFAFIWTSTFLLMVNSVWETATVVLSKKSKYDRYPETPTFNSVSGDVSHLETSGGYVNNPEVAKSLPTQKKKLFNKLRTNNGRPPENAPKAEEIPQNVQNDR</sequence>
<evidence type="ECO:0000313" key="4">
    <source>
        <dbReference type="Proteomes" id="UP000000267"/>
    </source>
</evidence>
<protein>
    <recommendedName>
        <fullName evidence="5">Fmp45p</fullName>
    </recommendedName>
</protein>
<keyword evidence="4" id="KW-1185">Reference proteome</keyword>
<dbReference type="GO" id="GO:0030866">
    <property type="term" value="P:cortical actin cytoskeleton organization"/>
    <property type="evidence" value="ECO:0007669"/>
    <property type="project" value="TreeGrafter"/>
</dbReference>
<gene>
    <name evidence="3" type="ORF">Kpol_1054p26</name>
</gene>
<dbReference type="HOGENOM" id="CLU_059603_0_0_1"/>
<keyword evidence="2" id="KW-1133">Transmembrane helix</keyword>
<feature type="transmembrane region" description="Helical" evidence="2">
    <location>
        <begin position="152"/>
        <end position="175"/>
    </location>
</feature>
<dbReference type="STRING" id="436907.A7TIB3"/>
<dbReference type="EMBL" id="DS480395">
    <property type="protein sequence ID" value="EDO17979.1"/>
    <property type="molecule type" value="Genomic_DNA"/>
</dbReference>
<dbReference type="GO" id="GO:0030437">
    <property type="term" value="P:ascospore formation"/>
    <property type="evidence" value="ECO:0007669"/>
    <property type="project" value="EnsemblFungi"/>
</dbReference>
<dbReference type="Pfam" id="PF06687">
    <property type="entry name" value="SUR7"/>
    <property type="match status" value="1"/>
</dbReference>
<dbReference type="GO" id="GO:0031505">
    <property type="term" value="P:fungal-type cell wall organization"/>
    <property type="evidence" value="ECO:0007669"/>
    <property type="project" value="EnsemblFungi"/>
</dbReference>
<dbReference type="OrthoDB" id="5419460at2759"/>
<dbReference type="PANTHER" id="PTHR36414">
    <property type="entry name" value="PROTEIN SUR7"/>
    <property type="match status" value="1"/>
</dbReference>
<dbReference type="GO" id="GO:0006897">
    <property type="term" value="P:endocytosis"/>
    <property type="evidence" value="ECO:0007669"/>
    <property type="project" value="TreeGrafter"/>
</dbReference>
<feature type="transmembrane region" description="Helical" evidence="2">
    <location>
        <begin position="195"/>
        <end position="216"/>
    </location>
</feature>
<dbReference type="OMA" id="FMWTAVA"/>
<dbReference type="GO" id="GO:0005886">
    <property type="term" value="C:plasma membrane"/>
    <property type="evidence" value="ECO:0007669"/>
    <property type="project" value="InterPro"/>
</dbReference>
<evidence type="ECO:0008006" key="5">
    <source>
        <dbReference type="Google" id="ProtNLM"/>
    </source>
</evidence>
<dbReference type="FunCoup" id="A7TIB3">
    <property type="interactions" value="85"/>
</dbReference>
<dbReference type="GO" id="GO:0005938">
    <property type="term" value="C:cell cortex"/>
    <property type="evidence" value="ECO:0007669"/>
    <property type="project" value="EnsemblFungi"/>
</dbReference>
<evidence type="ECO:0000256" key="2">
    <source>
        <dbReference type="SAM" id="Phobius"/>
    </source>
</evidence>
<name>A7TIB3_VANPO</name>